<evidence type="ECO:0000313" key="3">
    <source>
        <dbReference type="EMBL" id="KPI86868.1"/>
    </source>
</evidence>
<keyword evidence="2" id="KW-0812">Transmembrane</keyword>
<evidence type="ECO:0000256" key="2">
    <source>
        <dbReference type="SAM" id="Phobius"/>
    </source>
</evidence>
<name>A0A0N1IKK0_LEPSE</name>
<feature type="transmembrane region" description="Helical" evidence="2">
    <location>
        <begin position="198"/>
        <end position="221"/>
    </location>
</feature>
<evidence type="ECO:0000313" key="4">
    <source>
        <dbReference type="Proteomes" id="UP000038009"/>
    </source>
</evidence>
<dbReference type="OMA" id="CITVFFI"/>
<evidence type="ECO:0008006" key="5">
    <source>
        <dbReference type="Google" id="ProtNLM"/>
    </source>
</evidence>
<reference evidence="3 4" key="1">
    <citation type="journal article" date="2015" name="PLoS Pathog.">
        <title>Leptomonas seymouri: Adaptations to the Dixenous Life Cycle Analyzed by Genome Sequencing, Transcriptome Profiling and Co-infection with Leishmania donovani.</title>
        <authorList>
            <person name="Kraeva N."/>
            <person name="Butenko A."/>
            <person name="Hlavacova J."/>
            <person name="Kostygov A."/>
            <person name="Myskova J."/>
            <person name="Grybchuk D."/>
            <person name="Lestinova T."/>
            <person name="Votypka J."/>
            <person name="Volf P."/>
            <person name="Opperdoes F."/>
            <person name="Flegontov P."/>
            <person name="Lukes J."/>
            <person name="Yurchenko V."/>
        </authorList>
    </citation>
    <scope>NUCLEOTIDE SEQUENCE [LARGE SCALE GENOMIC DNA]</scope>
    <source>
        <strain evidence="3 4">ATCC 30220</strain>
    </source>
</reference>
<keyword evidence="2" id="KW-0472">Membrane</keyword>
<sequence length="415" mass="44137">MHHEEHNACYPQDEQGRKSGPKPDRLVVSDTYAEIHVSPPGGLCKSRARMPSPGRSVATDSFSDGNVEQPLMAPLTSPSPPAVFLSRSSWVAQAFQYMLSESGMSLIAAFVLFLLSLVGIMTMSFIGSPRTTGILSKLGAMYTDDNEAQQAWIFSAMPAVLTLLETGLQMMVVPALAVGLLGIFVFGNPGRRRPGYWLTAYSCAAVFLGLALLSLLLRVILGGKLSGLEKNMNSVLHELWNTLEGDGALCQWEKTFPCSGFHLCCVTNSTALADEEDGLAQSGAWATLCFVTLPNGTAATRDGRDVTALVQAQCGLLGEVGGGYGHGRTTACSQKVSMSIAGRNAERLVTCENYVLGNLTSTLGFSLCLLSGMSVCSLVSGVVAVISNLQRSRTPDFALLEDVDATECASAMRDK</sequence>
<feature type="region of interest" description="Disordered" evidence="1">
    <location>
        <begin position="43"/>
        <end position="63"/>
    </location>
</feature>
<comment type="caution">
    <text evidence="3">The sequence shown here is derived from an EMBL/GenBank/DDBJ whole genome shotgun (WGS) entry which is preliminary data.</text>
</comment>
<feature type="compositionally biased region" description="Basic and acidic residues" evidence="1">
    <location>
        <begin position="14"/>
        <end position="25"/>
    </location>
</feature>
<keyword evidence="2" id="KW-1133">Transmembrane helix</keyword>
<protein>
    <recommendedName>
        <fullName evidence="5">Transmembrane protein</fullName>
    </recommendedName>
</protein>
<feature type="transmembrane region" description="Helical" evidence="2">
    <location>
        <begin position="106"/>
        <end position="126"/>
    </location>
</feature>
<evidence type="ECO:0000256" key="1">
    <source>
        <dbReference type="SAM" id="MobiDB-lite"/>
    </source>
</evidence>
<feature type="transmembrane region" description="Helical" evidence="2">
    <location>
        <begin position="167"/>
        <end position="186"/>
    </location>
</feature>
<organism evidence="3 4">
    <name type="scientific">Leptomonas seymouri</name>
    <dbReference type="NCBI Taxonomy" id="5684"/>
    <lineage>
        <taxon>Eukaryota</taxon>
        <taxon>Discoba</taxon>
        <taxon>Euglenozoa</taxon>
        <taxon>Kinetoplastea</taxon>
        <taxon>Metakinetoplastina</taxon>
        <taxon>Trypanosomatida</taxon>
        <taxon>Trypanosomatidae</taxon>
        <taxon>Leishmaniinae</taxon>
        <taxon>Leptomonas</taxon>
    </lineage>
</organism>
<dbReference type="EMBL" id="LJSK01000112">
    <property type="protein sequence ID" value="KPI86868.1"/>
    <property type="molecule type" value="Genomic_DNA"/>
</dbReference>
<dbReference type="VEuPathDB" id="TriTrypDB:Lsey_0112_0120"/>
<dbReference type="OrthoDB" id="260528at2759"/>
<dbReference type="AlphaFoldDB" id="A0A0N1IKK0"/>
<accession>A0A0N1IKK0</accession>
<dbReference type="Proteomes" id="UP000038009">
    <property type="component" value="Unassembled WGS sequence"/>
</dbReference>
<keyword evidence="4" id="KW-1185">Reference proteome</keyword>
<feature type="transmembrane region" description="Helical" evidence="2">
    <location>
        <begin position="363"/>
        <end position="386"/>
    </location>
</feature>
<feature type="region of interest" description="Disordered" evidence="1">
    <location>
        <begin position="1"/>
        <end position="25"/>
    </location>
</feature>
<proteinExistence type="predicted"/>
<gene>
    <name evidence="3" type="ORF">ABL78_4058</name>
</gene>